<reference evidence="3 4" key="1">
    <citation type="submission" date="2019-11" db="EMBL/GenBank/DDBJ databases">
        <authorList>
            <person name="Li X.-J."/>
            <person name="Feng X.-M."/>
        </authorList>
    </citation>
    <scope>NUCLEOTIDE SEQUENCE [LARGE SCALE GENOMIC DNA]</scope>
    <source>
        <strain evidence="3 4">XMNu-373</strain>
    </source>
</reference>
<evidence type="ECO:0000259" key="2">
    <source>
        <dbReference type="Pfam" id="PF22888"/>
    </source>
</evidence>
<protein>
    <submittedName>
        <fullName evidence="3">Peptidase M6</fullName>
    </submittedName>
</protein>
<evidence type="ECO:0000313" key="3">
    <source>
        <dbReference type="EMBL" id="NDL57569.1"/>
    </source>
</evidence>
<evidence type="ECO:0000313" key="4">
    <source>
        <dbReference type="Proteomes" id="UP000460435"/>
    </source>
</evidence>
<dbReference type="GO" id="GO:0008233">
    <property type="term" value="F:peptidase activity"/>
    <property type="evidence" value="ECO:0007669"/>
    <property type="project" value="InterPro"/>
</dbReference>
<dbReference type="InterPro" id="IPR054470">
    <property type="entry name" value="FIMAH_dom"/>
</dbReference>
<dbReference type="SUPFAM" id="SSF55486">
    <property type="entry name" value="Metalloproteases ('zincins'), catalytic domain"/>
    <property type="match status" value="1"/>
</dbReference>
<dbReference type="Proteomes" id="UP000460435">
    <property type="component" value="Unassembled WGS sequence"/>
</dbReference>
<accession>A0A7K3M2S7</accession>
<name>A0A7K3M2S7_9ACTN</name>
<feature type="domain" description="FIMAH" evidence="2">
    <location>
        <begin position="751"/>
        <end position="822"/>
    </location>
</feature>
<keyword evidence="4" id="KW-1185">Reference proteome</keyword>
<proteinExistence type="predicted"/>
<gene>
    <name evidence="3" type="ORF">F7O44_10830</name>
</gene>
<dbReference type="GO" id="GO:0006508">
    <property type="term" value="P:proteolysis"/>
    <property type="evidence" value="ECO:0007669"/>
    <property type="project" value="InterPro"/>
</dbReference>
<dbReference type="AlphaFoldDB" id="A0A7K3M2S7"/>
<evidence type="ECO:0000259" key="1">
    <source>
        <dbReference type="Pfam" id="PF05547"/>
    </source>
</evidence>
<dbReference type="Pfam" id="PF05547">
    <property type="entry name" value="Peptidase_M6"/>
    <property type="match status" value="1"/>
</dbReference>
<feature type="domain" description="Peptidase M6-like" evidence="1">
    <location>
        <begin position="347"/>
        <end position="406"/>
    </location>
</feature>
<comment type="caution">
    <text evidence="3">The sequence shown here is derived from an EMBL/GenBank/DDBJ whole genome shotgun (WGS) entry which is preliminary data.</text>
</comment>
<sequence>MAVRKGHPPRRATRLRAAGITGSVVLALSMLGGIGMATAQDEPSQAPGTGPIVPVDPQDWVDMEFKTWDDYVPIRPEEWNDDSNHGSETQFEAAVILLDFEDEPFLIAQEEGAHPFGNPAPPGSPWEGEWEPVDDVRGWFDDYFTTPNEFNGGQTIHSYWMETSHGRTGVSVDTFGPYTLPGKYHEWGLGHGPTGGRSLGDEPDSVCPAGDNCTTFSTQNPDGRNIRRDGNLPWRAEMEAEGLSCPTATNLDVADCGYDFVLYVTAGHDESSTWEEQGRMIFQTHEDVPDAFGPPGAEDGPVLNSAGNPIPNYVGTRYLHAAGLTPEEGGFTSWRAGASQWPNATGGARPSSTQAESSGQSTFAHEISHLFGLPDNYNNPFADNMRTATGYWEMMSRGTFNGPGGTHNRWQVPNQGGSALGPHHMTKYKRDMGFFQPGEIAELQRDDLPDDGIAVATLQARAHQPGADGQLGMRVRFGETTANGQNLRTCEALGHVGDDSFWCHGNDNYHNYEVEVVDTVGNDSFVPGHGVLIAMTRNNNTFPQVWLIDPNPETLDLIDYHRPDGTPVPVLRGDPRQVNNATWHAGTDSDSGFEFVDEHNKLHFYILDTYRDDAGVLLYDVAVRHLDGAGDFGRDVSLGGVDTFAVGDSTGLLRLPLTNNGEAGQDLYSADVYRLSASVDEDGWDVWLPYEVKAVNAGQTAPAYVYAAADDGAAESATVTITATSESDPDATSTFEVELTTTDLKVTFGGAAELVDSYYADGLLERPERQQLLAHLRAAERASGRGAEQALNRFVDLAENIGDTGVYSLASAALVSLADDLRAEL</sequence>
<dbReference type="RefSeq" id="WP_162450259.1">
    <property type="nucleotide sequence ID" value="NZ_WLZY01000003.1"/>
</dbReference>
<dbReference type="EMBL" id="WLZY01000003">
    <property type="protein sequence ID" value="NDL57569.1"/>
    <property type="molecule type" value="Genomic_DNA"/>
</dbReference>
<organism evidence="3 4">
    <name type="scientific">Phytoactinopolyspora mesophila</name>
    <dbReference type="NCBI Taxonomy" id="2650750"/>
    <lineage>
        <taxon>Bacteria</taxon>
        <taxon>Bacillati</taxon>
        <taxon>Actinomycetota</taxon>
        <taxon>Actinomycetes</taxon>
        <taxon>Jiangellales</taxon>
        <taxon>Jiangellaceae</taxon>
        <taxon>Phytoactinopolyspora</taxon>
    </lineage>
</organism>
<dbReference type="InterPro" id="IPR008757">
    <property type="entry name" value="Peptidase_M6-like_domain"/>
</dbReference>
<dbReference type="Pfam" id="PF22888">
    <property type="entry name" value="FIMAH"/>
    <property type="match status" value="1"/>
</dbReference>